<feature type="signal peptide" evidence="6">
    <location>
        <begin position="1"/>
        <end position="24"/>
    </location>
</feature>
<evidence type="ECO:0000259" key="7">
    <source>
        <dbReference type="PROSITE" id="PS50983"/>
    </source>
</evidence>
<keyword evidence="9" id="KW-1185">Reference proteome</keyword>
<comment type="similarity">
    <text evidence="2">Belongs to the bacterial solute-binding protein 8 family.</text>
</comment>
<keyword evidence="3" id="KW-0813">Transport</keyword>
<comment type="caution">
    <text evidence="8">The sequence shown here is derived from an EMBL/GenBank/DDBJ whole genome shotgun (WGS) entry which is preliminary data.</text>
</comment>
<evidence type="ECO:0000256" key="3">
    <source>
        <dbReference type="ARBA" id="ARBA00022448"/>
    </source>
</evidence>
<comment type="subcellular location">
    <subcellularLocation>
        <location evidence="1">Cell envelope</location>
    </subcellularLocation>
</comment>
<sequence length="335" mass="35547">MPFTRCRRSILALLLCGLAASAGAADKGSAKPAAPRKLAADLGSGAADGVFPRTVAHYQGKTVLARQPLRVAVLSTGQNDGLLTLGLVPAGTTRDDQGRLYADYLAQGFASRQAEMRRTADLGVRSAPDLEVLAALRPDLILVNKAMLTPQMHALYQRIAPTVVTRGNGVNWKIDFLLLADALGRSEQARAWLKQYHADASALAQHWPADTAPSVSFVQANAQRNRIMGVRSFAGSIAEDAGLQRPPSQRFAGNSQDISGELLDQADADWVFYAARDKSLGGLTGSPLWPRLRGAAQGHAVRVGLDPFYLNAGPLAARTVLDALARTAATALPNP</sequence>
<organism evidence="8 9">
    <name type="scientific">Rhodoferax ferrireducens</name>
    <dbReference type="NCBI Taxonomy" id="192843"/>
    <lineage>
        <taxon>Bacteria</taxon>
        <taxon>Pseudomonadati</taxon>
        <taxon>Pseudomonadota</taxon>
        <taxon>Betaproteobacteria</taxon>
        <taxon>Burkholderiales</taxon>
        <taxon>Comamonadaceae</taxon>
        <taxon>Rhodoferax</taxon>
    </lineage>
</organism>
<keyword evidence="4" id="KW-0408">Iron</keyword>
<evidence type="ECO:0000256" key="1">
    <source>
        <dbReference type="ARBA" id="ARBA00004196"/>
    </source>
</evidence>
<dbReference type="EMBL" id="JAVDXT010000001">
    <property type="protein sequence ID" value="MDR7375740.1"/>
    <property type="molecule type" value="Genomic_DNA"/>
</dbReference>
<keyword evidence="4" id="KW-0406">Ion transport</keyword>
<dbReference type="Proteomes" id="UP001180487">
    <property type="component" value="Unassembled WGS sequence"/>
</dbReference>
<evidence type="ECO:0000256" key="2">
    <source>
        <dbReference type="ARBA" id="ARBA00008814"/>
    </source>
</evidence>
<dbReference type="PROSITE" id="PS50983">
    <property type="entry name" value="FE_B12_PBP"/>
    <property type="match status" value="1"/>
</dbReference>
<evidence type="ECO:0000256" key="4">
    <source>
        <dbReference type="ARBA" id="ARBA00022496"/>
    </source>
</evidence>
<keyword evidence="4" id="KW-0410">Iron transport</keyword>
<dbReference type="SUPFAM" id="SSF53807">
    <property type="entry name" value="Helical backbone' metal receptor"/>
    <property type="match status" value="1"/>
</dbReference>
<dbReference type="PANTHER" id="PTHR30532">
    <property type="entry name" value="IRON III DICITRATE-BINDING PERIPLASMIC PROTEIN"/>
    <property type="match status" value="1"/>
</dbReference>
<protein>
    <submittedName>
        <fullName evidence="8">Iron complex transport system substrate-binding protein</fullName>
    </submittedName>
</protein>
<dbReference type="CDD" id="cd01146">
    <property type="entry name" value="FhuD"/>
    <property type="match status" value="1"/>
</dbReference>
<dbReference type="InterPro" id="IPR051313">
    <property type="entry name" value="Bact_iron-sidero_bind"/>
</dbReference>
<gene>
    <name evidence="8" type="ORF">J2X19_000398</name>
</gene>
<reference evidence="8 9" key="1">
    <citation type="submission" date="2023-07" db="EMBL/GenBank/DDBJ databases">
        <title>Sorghum-associated microbial communities from plants grown in Nebraska, USA.</title>
        <authorList>
            <person name="Schachtman D."/>
        </authorList>
    </citation>
    <scope>NUCLEOTIDE SEQUENCE [LARGE SCALE GENOMIC DNA]</scope>
    <source>
        <strain evidence="8 9">BE313</strain>
    </source>
</reference>
<dbReference type="Pfam" id="PF01497">
    <property type="entry name" value="Peripla_BP_2"/>
    <property type="match status" value="1"/>
</dbReference>
<evidence type="ECO:0000313" key="8">
    <source>
        <dbReference type="EMBL" id="MDR7375740.1"/>
    </source>
</evidence>
<feature type="chain" id="PRO_5046117715" evidence="6">
    <location>
        <begin position="25"/>
        <end position="335"/>
    </location>
</feature>
<accession>A0ABU2C333</accession>
<dbReference type="RefSeq" id="WP_310370167.1">
    <property type="nucleotide sequence ID" value="NZ_JAVDXT010000001.1"/>
</dbReference>
<evidence type="ECO:0000256" key="5">
    <source>
        <dbReference type="ARBA" id="ARBA00022729"/>
    </source>
</evidence>
<proteinExistence type="inferred from homology"/>
<keyword evidence="5 6" id="KW-0732">Signal</keyword>
<dbReference type="Gene3D" id="3.40.50.1980">
    <property type="entry name" value="Nitrogenase molybdenum iron protein domain"/>
    <property type="match status" value="2"/>
</dbReference>
<feature type="domain" description="Fe/B12 periplasmic-binding" evidence="7">
    <location>
        <begin position="70"/>
        <end position="332"/>
    </location>
</feature>
<dbReference type="PANTHER" id="PTHR30532:SF25">
    <property type="entry name" value="IRON(III) DICITRATE-BINDING PERIPLASMIC PROTEIN"/>
    <property type="match status" value="1"/>
</dbReference>
<evidence type="ECO:0000313" key="9">
    <source>
        <dbReference type="Proteomes" id="UP001180487"/>
    </source>
</evidence>
<evidence type="ECO:0000256" key="6">
    <source>
        <dbReference type="SAM" id="SignalP"/>
    </source>
</evidence>
<dbReference type="InterPro" id="IPR002491">
    <property type="entry name" value="ABC_transptr_periplasmic_BD"/>
</dbReference>
<name>A0ABU2C333_9BURK</name>